<dbReference type="Gene3D" id="3.40.630.30">
    <property type="match status" value="1"/>
</dbReference>
<gene>
    <name evidence="2" type="ORF">G9H71_13035</name>
</gene>
<comment type="caution">
    <text evidence="2">The sequence shown here is derived from an EMBL/GenBank/DDBJ whole genome shotgun (WGS) entry which is preliminary data.</text>
</comment>
<reference evidence="2 3" key="1">
    <citation type="submission" date="2020-03" db="EMBL/GenBank/DDBJ databases">
        <title>Two novel Motilibacter sp.</title>
        <authorList>
            <person name="Liu S."/>
        </authorList>
    </citation>
    <scope>NUCLEOTIDE SEQUENCE [LARGE SCALE GENOMIC DNA]</scope>
    <source>
        <strain evidence="2 3">E257</strain>
    </source>
</reference>
<dbReference type="InterPro" id="IPR051908">
    <property type="entry name" value="Ribosomal_N-acetyltransferase"/>
</dbReference>
<evidence type="ECO:0000313" key="2">
    <source>
        <dbReference type="EMBL" id="NHC14706.1"/>
    </source>
</evidence>
<evidence type="ECO:0000313" key="3">
    <source>
        <dbReference type="Proteomes" id="UP000800981"/>
    </source>
</evidence>
<dbReference type="CDD" id="cd04301">
    <property type="entry name" value="NAT_SF"/>
    <property type="match status" value="1"/>
</dbReference>
<sequence length="172" mass="19074">MSSRTGVRLRAVAEADVPTLDAWDQDPEHAGEWGDFGLPPRSHAELLRRNGAERGYGFLVVEVDAELAGSVSWHAVPYGPNPQSRAWNIGISLHPPYRGRGAGTRAQRLLADMLFATTDACRVEASTDVDNRPEQRALEKAGFTREGVLRGAQFRRGEWHDLVSYARLRNDP</sequence>
<dbReference type="EMBL" id="JAANNP010000009">
    <property type="protein sequence ID" value="NHC14706.1"/>
    <property type="molecule type" value="Genomic_DNA"/>
</dbReference>
<dbReference type="PANTHER" id="PTHR43441:SF2">
    <property type="entry name" value="FAMILY ACETYLTRANSFERASE, PUTATIVE (AFU_ORTHOLOGUE AFUA_7G00850)-RELATED"/>
    <property type="match status" value="1"/>
</dbReference>
<keyword evidence="3" id="KW-1185">Reference proteome</keyword>
<dbReference type="SUPFAM" id="SSF55729">
    <property type="entry name" value="Acyl-CoA N-acyltransferases (Nat)"/>
    <property type="match status" value="1"/>
</dbReference>
<dbReference type="RefSeq" id="WP_166282488.1">
    <property type="nucleotide sequence ID" value="NZ_JAANNP010000009.1"/>
</dbReference>
<dbReference type="InterPro" id="IPR016181">
    <property type="entry name" value="Acyl_CoA_acyltransferase"/>
</dbReference>
<organism evidence="2 3">
    <name type="scientific">Motilibacter deserti</name>
    <dbReference type="NCBI Taxonomy" id="2714956"/>
    <lineage>
        <taxon>Bacteria</taxon>
        <taxon>Bacillati</taxon>
        <taxon>Actinomycetota</taxon>
        <taxon>Actinomycetes</taxon>
        <taxon>Motilibacterales</taxon>
        <taxon>Motilibacteraceae</taxon>
        <taxon>Motilibacter</taxon>
    </lineage>
</organism>
<accession>A0ABX0GX74</accession>
<dbReference type="Pfam" id="PF13302">
    <property type="entry name" value="Acetyltransf_3"/>
    <property type="match status" value="1"/>
</dbReference>
<evidence type="ECO:0000259" key="1">
    <source>
        <dbReference type="PROSITE" id="PS51186"/>
    </source>
</evidence>
<name>A0ABX0GX74_9ACTN</name>
<dbReference type="Proteomes" id="UP000800981">
    <property type="component" value="Unassembled WGS sequence"/>
</dbReference>
<dbReference type="InterPro" id="IPR000182">
    <property type="entry name" value="GNAT_dom"/>
</dbReference>
<proteinExistence type="predicted"/>
<protein>
    <submittedName>
        <fullName evidence="2">GNAT family N-acetyltransferase</fullName>
    </submittedName>
</protein>
<feature type="domain" description="N-acetyltransferase" evidence="1">
    <location>
        <begin position="7"/>
        <end position="170"/>
    </location>
</feature>
<dbReference type="PROSITE" id="PS51186">
    <property type="entry name" value="GNAT"/>
    <property type="match status" value="1"/>
</dbReference>
<dbReference type="PANTHER" id="PTHR43441">
    <property type="entry name" value="RIBOSOMAL-PROTEIN-SERINE ACETYLTRANSFERASE"/>
    <property type="match status" value="1"/>
</dbReference>